<name>A0ABV6A1Z9_9PSEU</name>
<dbReference type="RefSeq" id="WP_377856882.1">
    <property type="nucleotide sequence ID" value="NZ_JBHLZU010000020.1"/>
</dbReference>
<dbReference type="Proteomes" id="UP001589693">
    <property type="component" value="Unassembled WGS sequence"/>
</dbReference>
<dbReference type="EMBL" id="JBHLZU010000020">
    <property type="protein sequence ID" value="MFB9907190.1"/>
    <property type="molecule type" value="Genomic_DNA"/>
</dbReference>
<accession>A0ABV6A1Z9</accession>
<evidence type="ECO:0000256" key="3">
    <source>
        <dbReference type="ARBA" id="ARBA00022839"/>
    </source>
</evidence>
<dbReference type="PANTHER" id="PTHR23044">
    <property type="entry name" value="3'-5' EXONUCLEASE ERI1-RELATED"/>
    <property type="match status" value="1"/>
</dbReference>
<evidence type="ECO:0000313" key="6">
    <source>
        <dbReference type="Proteomes" id="UP001589693"/>
    </source>
</evidence>
<dbReference type="SUPFAM" id="SSF53098">
    <property type="entry name" value="Ribonuclease H-like"/>
    <property type="match status" value="1"/>
</dbReference>
<keyword evidence="1" id="KW-0540">Nuclease</keyword>
<dbReference type="InterPro" id="IPR012337">
    <property type="entry name" value="RNaseH-like_sf"/>
</dbReference>
<keyword evidence="6" id="KW-1185">Reference proteome</keyword>
<proteinExistence type="predicted"/>
<comment type="caution">
    <text evidence="5">The sequence shown here is derived from an EMBL/GenBank/DDBJ whole genome shotgun (WGS) entry which is preliminary data.</text>
</comment>
<protein>
    <submittedName>
        <fullName evidence="5">Exonuclease domain-containing protein</fullName>
    </submittedName>
</protein>
<dbReference type="CDD" id="cd06133">
    <property type="entry name" value="ERI-1_3'hExo_like"/>
    <property type="match status" value="1"/>
</dbReference>
<dbReference type="Pfam" id="PF00929">
    <property type="entry name" value="RNase_T"/>
    <property type="match status" value="1"/>
</dbReference>
<evidence type="ECO:0000313" key="5">
    <source>
        <dbReference type="EMBL" id="MFB9907190.1"/>
    </source>
</evidence>
<dbReference type="PANTHER" id="PTHR23044:SF61">
    <property type="entry name" value="3'-5' EXORIBONUCLEASE 1-RELATED"/>
    <property type="match status" value="1"/>
</dbReference>
<keyword evidence="2" id="KW-0378">Hydrolase</keyword>
<dbReference type="InterPro" id="IPR036397">
    <property type="entry name" value="RNaseH_sf"/>
</dbReference>
<keyword evidence="3 5" id="KW-0269">Exonuclease</keyword>
<dbReference type="InterPro" id="IPR047201">
    <property type="entry name" value="ERI-1_3'hExo-like"/>
</dbReference>
<dbReference type="Gene3D" id="3.30.420.10">
    <property type="entry name" value="Ribonuclease H-like superfamily/Ribonuclease H"/>
    <property type="match status" value="1"/>
</dbReference>
<organism evidence="5 6">
    <name type="scientific">Allokutzneria oryzae</name>
    <dbReference type="NCBI Taxonomy" id="1378989"/>
    <lineage>
        <taxon>Bacteria</taxon>
        <taxon>Bacillati</taxon>
        <taxon>Actinomycetota</taxon>
        <taxon>Actinomycetes</taxon>
        <taxon>Pseudonocardiales</taxon>
        <taxon>Pseudonocardiaceae</taxon>
        <taxon>Allokutzneria</taxon>
    </lineage>
</organism>
<dbReference type="SMART" id="SM00479">
    <property type="entry name" value="EXOIII"/>
    <property type="match status" value="1"/>
</dbReference>
<evidence type="ECO:0000256" key="2">
    <source>
        <dbReference type="ARBA" id="ARBA00022801"/>
    </source>
</evidence>
<dbReference type="GO" id="GO:0004527">
    <property type="term" value="F:exonuclease activity"/>
    <property type="evidence" value="ECO:0007669"/>
    <property type="project" value="UniProtKB-KW"/>
</dbReference>
<dbReference type="InterPro" id="IPR013520">
    <property type="entry name" value="Ribonucl_H"/>
</dbReference>
<evidence type="ECO:0000259" key="4">
    <source>
        <dbReference type="SMART" id="SM00479"/>
    </source>
</evidence>
<sequence length="186" mass="20226">MGKRSLARVLVVDVEATCWDGAPPRGQVSEIIEIGVCVLDTATLERGERRAVLVRPERSEVSPFCTELTTLTAADVASGLSFVDACASLREDFGARDLVWASYGDYDRKQFQRQCDATGTPYPFGPRHINVKTLFALAHNLTAEVGMDRAVELAGLSLEGTHHRGVDDAWNIAALLAGLLRAARTR</sequence>
<feature type="domain" description="Exonuclease" evidence="4">
    <location>
        <begin position="8"/>
        <end position="185"/>
    </location>
</feature>
<gene>
    <name evidence="5" type="ORF">ACFFQA_24910</name>
</gene>
<evidence type="ECO:0000256" key="1">
    <source>
        <dbReference type="ARBA" id="ARBA00022722"/>
    </source>
</evidence>
<reference evidence="5 6" key="1">
    <citation type="submission" date="2024-09" db="EMBL/GenBank/DDBJ databases">
        <authorList>
            <person name="Sun Q."/>
            <person name="Mori K."/>
        </authorList>
    </citation>
    <scope>NUCLEOTIDE SEQUENCE [LARGE SCALE GENOMIC DNA]</scope>
    <source>
        <strain evidence="5 6">TBRC 7907</strain>
    </source>
</reference>
<dbReference type="InterPro" id="IPR051274">
    <property type="entry name" value="3-5_Exoribonuclease"/>
</dbReference>